<evidence type="ECO:0000256" key="2">
    <source>
        <dbReference type="SAM" id="SignalP"/>
    </source>
</evidence>
<keyword evidence="4" id="KW-1185">Reference proteome</keyword>
<keyword evidence="2" id="KW-0732">Signal</keyword>
<feature type="region of interest" description="Disordered" evidence="1">
    <location>
        <begin position="55"/>
        <end position="74"/>
    </location>
</feature>
<evidence type="ECO:0000313" key="4">
    <source>
        <dbReference type="Proteomes" id="UP001515480"/>
    </source>
</evidence>
<evidence type="ECO:0000256" key="1">
    <source>
        <dbReference type="SAM" id="MobiDB-lite"/>
    </source>
</evidence>
<feature type="chain" id="PRO_5044232924" description="Secreted protein" evidence="2">
    <location>
        <begin position="16"/>
        <end position="120"/>
    </location>
</feature>
<protein>
    <recommendedName>
        <fullName evidence="5">Secreted protein</fullName>
    </recommendedName>
</protein>
<organism evidence="3 4">
    <name type="scientific">Prymnesium parvum</name>
    <name type="common">Toxic golden alga</name>
    <dbReference type="NCBI Taxonomy" id="97485"/>
    <lineage>
        <taxon>Eukaryota</taxon>
        <taxon>Haptista</taxon>
        <taxon>Haptophyta</taxon>
        <taxon>Prymnesiophyceae</taxon>
        <taxon>Prymnesiales</taxon>
        <taxon>Prymnesiaceae</taxon>
        <taxon>Prymnesium</taxon>
    </lineage>
</organism>
<dbReference type="Proteomes" id="UP001515480">
    <property type="component" value="Unassembled WGS sequence"/>
</dbReference>
<accession>A0AB34K6A0</accession>
<evidence type="ECO:0000313" key="3">
    <source>
        <dbReference type="EMBL" id="KAL1527949.1"/>
    </source>
</evidence>
<feature type="signal peptide" evidence="2">
    <location>
        <begin position="1"/>
        <end position="15"/>
    </location>
</feature>
<reference evidence="3 4" key="1">
    <citation type="journal article" date="2024" name="Science">
        <title>Giant polyketide synthase enzymes in the biosynthesis of giant marine polyether toxins.</title>
        <authorList>
            <person name="Fallon T.R."/>
            <person name="Shende V.V."/>
            <person name="Wierzbicki I.H."/>
            <person name="Pendleton A.L."/>
            <person name="Watervoot N.F."/>
            <person name="Auber R.P."/>
            <person name="Gonzalez D.J."/>
            <person name="Wisecaver J.H."/>
            <person name="Moore B.S."/>
        </authorList>
    </citation>
    <scope>NUCLEOTIDE SEQUENCE [LARGE SCALE GENOMIC DNA]</scope>
    <source>
        <strain evidence="3 4">12B1</strain>
    </source>
</reference>
<proteinExistence type="predicted"/>
<feature type="region of interest" description="Disordered" evidence="1">
    <location>
        <begin position="98"/>
        <end position="120"/>
    </location>
</feature>
<dbReference type="EMBL" id="JBGBPQ010000002">
    <property type="protein sequence ID" value="KAL1527949.1"/>
    <property type="molecule type" value="Genomic_DNA"/>
</dbReference>
<name>A0AB34K6A0_PRYPA</name>
<sequence>MFVLTLLLHRCEAMAASPRLLEESPHTPNPSGKVSGKAVEGWTLWGTARNFFNSRQKSKAKASGVPLPTPAPSMPRQFGVDFKHVVAWYCQKGENKQKRLCAGTPGEPGKAKPSSGDKVS</sequence>
<dbReference type="AlphaFoldDB" id="A0AB34K6A0"/>
<evidence type="ECO:0008006" key="5">
    <source>
        <dbReference type="Google" id="ProtNLM"/>
    </source>
</evidence>
<comment type="caution">
    <text evidence="3">The sequence shown here is derived from an EMBL/GenBank/DDBJ whole genome shotgun (WGS) entry which is preliminary data.</text>
</comment>
<gene>
    <name evidence="3" type="ORF">AB1Y20_009320</name>
</gene>
<feature type="region of interest" description="Disordered" evidence="1">
    <location>
        <begin position="18"/>
        <end position="37"/>
    </location>
</feature>